<dbReference type="InterPro" id="IPR051781">
    <property type="entry name" value="Metallo-dep_Hydrolase"/>
</dbReference>
<evidence type="ECO:0000313" key="4">
    <source>
        <dbReference type="Proteomes" id="UP001156669"/>
    </source>
</evidence>
<evidence type="ECO:0000256" key="1">
    <source>
        <dbReference type="SAM" id="SignalP"/>
    </source>
</evidence>
<dbReference type="InterPro" id="IPR011059">
    <property type="entry name" value="Metal-dep_hydrolase_composite"/>
</dbReference>
<feature type="signal peptide" evidence="1">
    <location>
        <begin position="1"/>
        <end position="34"/>
    </location>
</feature>
<gene>
    <name evidence="3" type="ORF">GCM10007906_36770</name>
</gene>
<dbReference type="Gene3D" id="2.30.40.10">
    <property type="entry name" value="Urease, subunit C, domain 1"/>
    <property type="match status" value="1"/>
</dbReference>
<feature type="domain" description="Amidohydrolase-related" evidence="2">
    <location>
        <begin position="88"/>
        <end position="448"/>
    </location>
</feature>
<evidence type="ECO:0000313" key="3">
    <source>
        <dbReference type="EMBL" id="GLR06089.1"/>
    </source>
</evidence>
<dbReference type="InterPro" id="IPR032466">
    <property type="entry name" value="Metal_Hydrolase"/>
</dbReference>
<dbReference type="CDD" id="cd01299">
    <property type="entry name" value="Met_dep_hydrolase_A"/>
    <property type="match status" value="1"/>
</dbReference>
<dbReference type="Pfam" id="PF01979">
    <property type="entry name" value="Amidohydro_1"/>
    <property type="match status" value="1"/>
</dbReference>
<organism evidence="3 4">
    <name type="scientific">Vibrio hyugaensis</name>
    <dbReference type="NCBI Taxonomy" id="1534743"/>
    <lineage>
        <taxon>Bacteria</taxon>
        <taxon>Pseudomonadati</taxon>
        <taxon>Pseudomonadota</taxon>
        <taxon>Gammaproteobacteria</taxon>
        <taxon>Vibrionales</taxon>
        <taxon>Vibrionaceae</taxon>
        <taxon>Vibrio</taxon>
    </lineage>
</organism>
<sequence length="454" mass="49683">MDPNIQNIGVIMTISKKNLSLVALSCAFALNANATSTLFTDVDVFNGKDEKLLQNQNVLVVDNLIKEISPKPIKTDKQTTTINGEGLTMIPGLIDMHSHMCIQEGMLVGRDGYDQMAMGARAHVSMMQYLDQGFTTARDAGCNILGMAKAINNGLLEGPRLFPAGGFLSQTGGHADTGSFNDVPGRVDDLERHGFGYIVDGETEARRAARQNLRSGATQIKIMAGGGVASEFDPIHMTQFSKEEMEAIVGVAEDYGTYVMAHAYHDRSVNRAIDAGIKVIEHNFLISEETIKRMKEKGVALSAQAVMSLEAFAEPEKITFFSPDQKAKATKVNEGAKQMFEWARKYDLLIVTGGDMFGPSYNTRQADNMVWMEKVGFTPYQIMKMGTSNAAEVLSWSGGMNPYKYGKLGVVESGAYADVVLVDGNPLQDITVLNDYQDKFKVIMKDGKIHKNTL</sequence>
<dbReference type="Proteomes" id="UP001156669">
    <property type="component" value="Unassembled WGS sequence"/>
</dbReference>
<dbReference type="GO" id="GO:0016787">
    <property type="term" value="F:hydrolase activity"/>
    <property type="evidence" value="ECO:0007669"/>
    <property type="project" value="UniProtKB-KW"/>
</dbReference>
<name>A0ABQ5Y5S8_9VIBR</name>
<keyword evidence="3" id="KW-0378">Hydrolase</keyword>
<protein>
    <submittedName>
        <fullName evidence="3">Hydrolase</fullName>
    </submittedName>
</protein>
<evidence type="ECO:0000259" key="2">
    <source>
        <dbReference type="Pfam" id="PF01979"/>
    </source>
</evidence>
<keyword evidence="4" id="KW-1185">Reference proteome</keyword>
<dbReference type="PANTHER" id="PTHR43135:SF3">
    <property type="entry name" value="ALPHA-D-RIBOSE 1-METHYLPHOSPHONATE 5-TRIPHOSPHATE DIPHOSPHATASE"/>
    <property type="match status" value="1"/>
</dbReference>
<dbReference type="PANTHER" id="PTHR43135">
    <property type="entry name" value="ALPHA-D-RIBOSE 1-METHYLPHOSPHONATE 5-TRIPHOSPHATE DIPHOSPHATASE"/>
    <property type="match status" value="1"/>
</dbReference>
<keyword evidence="1" id="KW-0732">Signal</keyword>
<dbReference type="Gene3D" id="3.20.20.140">
    <property type="entry name" value="Metal-dependent hydrolases"/>
    <property type="match status" value="1"/>
</dbReference>
<reference evidence="4" key="1">
    <citation type="journal article" date="2019" name="Int. J. Syst. Evol. Microbiol.">
        <title>The Global Catalogue of Microorganisms (GCM) 10K type strain sequencing project: providing services to taxonomists for standard genome sequencing and annotation.</title>
        <authorList>
            <consortium name="The Broad Institute Genomics Platform"/>
            <consortium name="The Broad Institute Genome Sequencing Center for Infectious Disease"/>
            <person name="Wu L."/>
            <person name="Ma J."/>
        </authorList>
    </citation>
    <scope>NUCLEOTIDE SEQUENCE [LARGE SCALE GENOMIC DNA]</scope>
    <source>
        <strain evidence="4">NBRC 110633</strain>
    </source>
</reference>
<feature type="chain" id="PRO_5045284387" evidence="1">
    <location>
        <begin position="35"/>
        <end position="454"/>
    </location>
</feature>
<comment type="caution">
    <text evidence="3">The sequence shown here is derived from an EMBL/GenBank/DDBJ whole genome shotgun (WGS) entry which is preliminary data.</text>
</comment>
<dbReference type="InterPro" id="IPR057744">
    <property type="entry name" value="OTAase-like"/>
</dbReference>
<dbReference type="SUPFAM" id="SSF51556">
    <property type="entry name" value="Metallo-dependent hydrolases"/>
    <property type="match status" value="1"/>
</dbReference>
<accession>A0ABQ5Y5S8</accession>
<dbReference type="InterPro" id="IPR006680">
    <property type="entry name" value="Amidohydro-rel"/>
</dbReference>
<dbReference type="SUPFAM" id="SSF51338">
    <property type="entry name" value="Composite domain of metallo-dependent hydrolases"/>
    <property type="match status" value="2"/>
</dbReference>
<dbReference type="EMBL" id="BSOE01000054">
    <property type="protein sequence ID" value="GLR06089.1"/>
    <property type="molecule type" value="Genomic_DNA"/>
</dbReference>
<proteinExistence type="predicted"/>